<reference evidence="2" key="1">
    <citation type="submission" date="2018-06" db="EMBL/GenBank/DDBJ databases">
        <authorList>
            <consortium name="Pathogen Informatics"/>
            <person name="Doyle S."/>
        </authorList>
    </citation>
    <scope>NUCLEOTIDE SEQUENCE [LARGE SCALE GENOMIC DNA]</scope>
    <source>
        <strain evidence="2">NCTC11063</strain>
    </source>
</reference>
<keyword evidence="1" id="KW-1133">Transmembrane helix</keyword>
<protein>
    <submittedName>
        <fullName evidence="2">Multidrug ABC transporter permease</fullName>
    </submittedName>
</protein>
<keyword evidence="1" id="KW-0812">Transmembrane</keyword>
<feature type="transmembrane region" description="Helical" evidence="1">
    <location>
        <begin position="21"/>
        <end position="40"/>
    </location>
</feature>
<dbReference type="AlphaFoldDB" id="A0A380L3N2"/>
<gene>
    <name evidence="2" type="ORF">NCTC11063_00365</name>
</gene>
<accession>A0A380L3N2</accession>
<keyword evidence="3" id="KW-1185">Reference proteome</keyword>
<comment type="caution">
    <text evidence="2">The sequence shown here is derived from an EMBL/GenBank/DDBJ whole genome shotgun (WGS) entry which is preliminary data.</text>
</comment>
<dbReference type="Proteomes" id="UP000255236">
    <property type="component" value="Unassembled WGS sequence"/>
</dbReference>
<name>A0A380L3N2_9STRE</name>
<organism evidence="2 3">
    <name type="scientific">Streptococcus milleri</name>
    <dbReference type="NCBI Taxonomy" id="33040"/>
    <lineage>
        <taxon>Bacteria</taxon>
        <taxon>Bacillati</taxon>
        <taxon>Bacillota</taxon>
        <taxon>Bacilli</taxon>
        <taxon>Lactobacillales</taxon>
        <taxon>Streptococcaceae</taxon>
        <taxon>Streptococcus</taxon>
    </lineage>
</organism>
<keyword evidence="1" id="KW-0472">Membrane</keyword>
<evidence type="ECO:0000313" key="2">
    <source>
        <dbReference type="EMBL" id="SUN79653.1"/>
    </source>
</evidence>
<proteinExistence type="predicted"/>
<sequence>MKQLMSLMEIELILAKRQVTYYLLSIGMPTDFYLLFSGIYSTK</sequence>
<evidence type="ECO:0000256" key="1">
    <source>
        <dbReference type="SAM" id="Phobius"/>
    </source>
</evidence>
<evidence type="ECO:0000313" key="3">
    <source>
        <dbReference type="Proteomes" id="UP000255236"/>
    </source>
</evidence>
<dbReference type="EMBL" id="UHFT01000001">
    <property type="protein sequence ID" value="SUN79653.1"/>
    <property type="molecule type" value="Genomic_DNA"/>
</dbReference>